<dbReference type="RefSeq" id="WP_065306758.1">
    <property type="nucleotide sequence ID" value="NZ_LOCQ01000045.1"/>
</dbReference>
<feature type="transmembrane region" description="Helical" evidence="1">
    <location>
        <begin position="98"/>
        <end position="118"/>
    </location>
</feature>
<evidence type="ECO:0008006" key="4">
    <source>
        <dbReference type="Google" id="ProtNLM"/>
    </source>
</evidence>
<protein>
    <recommendedName>
        <fullName evidence="4">EpsG family protein</fullName>
    </recommendedName>
</protein>
<organism evidence="2 3">
    <name type="scientific">Janthinobacterium psychrotolerans</name>
    <dbReference type="NCBI Taxonomy" id="1747903"/>
    <lineage>
        <taxon>Bacteria</taxon>
        <taxon>Pseudomonadati</taxon>
        <taxon>Pseudomonadota</taxon>
        <taxon>Betaproteobacteria</taxon>
        <taxon>Burkholderiales</taxon>
        <taxon>Oxalobacteraceae</taxon>
        <taxon>Janthinobacterium</taxon>
    </lineage>
</organism>
<proteinExistence type="predicted"/>
<feature type="transmembrane region" description="Helical" evidence="1">
    <location>
        <begin position="238"/>
        <end position="263"/>
    </location>
</feature>
<keyword evidence="1" id="KW-0812">Transmembrane</keyword>
<feature type="transmembrane region" description="Helical" evidence="1">
    <location>
        <begin position="66"/>
        <end position="86"/>
    </location>
</feature>
<feature type="transmembrane region" description="Helical" evidence="1">
    <location>
        <begin position="342"/>
        <end position="360"/>
    </location>
</feature>
<feature type="transmembrane region" description="Helical" evidence="1">
    <location>
        <begin position="317"/>
        <end position="336"/>
    </location>
</feature>
<sequence>MNLDRLRWQLLLFSLCVAVLLAALFLAGGTLLAQMYHGQSLPALNRLLARAGRHPLDFYIDKFDTVLAFCLILWTIFSATAALAVHRLQRPCKRGSDWLDYLIFAFYTAAFLVLLAYFGSEERWYVIDRIMAYEGRPPFLHRVLFIFPAQLMQYAVPQLGAIQAYLGAQLLAVVLLLWAVRRLASLFIRRDLAFIGQALVLCMWAPTLSYYTFYDIGIIFVFAFCLYHLLLREWLPYLLMLVVGTFNHEITLFLVVVSGLVFLGTMRLRTLAGLLALQLALYALARLLLFHLLPTYQAWESGKPMFNLHLLQNEPRVLFYSLAPLLLWYALAATGYRHAPQPLRRCLILLPCLLVMTTVVGQFNESRQFDAFIPVAMALMLCSLGARLGVAAVPSPLEDSGWRPASLPVPAARQSP</sequence>
<dbReference type="AlphaFoldDB" id="A0A1A7C7D6"/>
<keyword evidence="3" id="KW-1185">Reference proteome</keyword>
<dbReference type="PATRIC" id="fig|1747903.4.peg.4325"/>
<dbReference type="Proteomes" id="UP000092713">
    <property type="component" value="Unassembled WGS sequence"/>
</dbReference>
<keyword evidence="1" id="KW-0472">Membrane</keyword>
<evidence type="ECO:0000256" key="1">
    <source>
        <dbReference type="SAM" id="Phobius"/>
    </source>
</evidence>
<gene>
    <name evidence="2" type="ORF">ASR47_101872</name>
</gene>
<feature type="transmembrane region" description="Helical" evidence="1">
    <location>
        <begin position="162"/>
        <end position="180"/>
    </location>
</feature>
<feature type="transmembrane region" description="Helical" evidence="1">
    <location>
        <begin position="275"/>
        <end position="296"/>
    </location>
</feature>
<dbReference type="OrthoDB" id="8699816at2"/>
<comment type="caution">
    <text evidence="2">The sequence shown here is derived from an EMBL/GenBank/DDBJ whole genome shotgun (WGS) entry which is preliminary data.</text>
</comment>
<keyword evidence="1" id="KW-1133">Transmembrane helix</keyword>
<evidence type="ECO:0000313" key="2">
    <source>
        <dbReference type="EMBL" id="OBV40680.1"/>
    </source>
</evidence>
<name>A0A1A7C7D6_9BURK</name>
<feature type="transmembrane region" description="Helical" evidence="1">
    <location>
        <begin position="213"/>
        <end position="231"/>
    </location>
</feature>
<dbReference type="STRING" id="1747903.ASR47_101872"/>
<evidence type="ECO:0000313" key="3">
    <source>
        <dbReference type="Proteomes" id="UP000092713"/>
    </source>
</evidence>
<reference evidence="2 3" key="1">
    <citation type="submission" date="2016-04" db="EMBL/GenBank/DDBJ databases">
        <title>Draft genome sequence of Janthinobacterium psychrotolerans sp. nov., isolated from freshwater sediments in Denmark.</title>
        <authorList>
            <person name="Gong X."/>
            <person name="Skrivergaard S."/>
            <person name="Korsgaard B.S."/>
            <person name="Schreiber L."/>
            <person name="Marshall I.P."/>
            <person name="Finster K."/>
            <person name="Schramm A."/>
        </authorList>
    </citation>
    <scope>NUCLEOTIDE SEQUENCE [LARGE SCALE GENOMIC DNA]</scope>
    <source>
        <strain evidence="2 3">S3-2</strain>
    </source>
</reference>
<dbReference type="EMBL" id="LOCQ01000045">
    <property type="protein sequence ID" value="OBV40680.1"/>
    <property type="molecule type" value="Genomic_DNA"/>
</dbReference>
<accession>A0A1A7C7D6</accession>